<dbReference type="AlphaFoldDB" id="A0A0E9W6Z6"/>
<protein>
    <submittedName>
        <fullName evidence="1">Uncharacterized protein</fullName>
    </submittedName>
</protein>
<organism evidence="1">
    <name type="scientific">Anguilla anguilla</name>
    <name type="common">European freshwater eel</name>
    <name type="synonym">Muraena anguilla</name>
    <dbReference type="NCBI Taxonomy" id="7936"/>
    <lineage>
        <taxon>Eukaryota</taxon>
        <taxon>Metazoa</taxon>
        <taxon>Chordata</taxon>
        <taxon>Craniata</taxon>
        <taxon>Vertebrata</taxon>
        <taxon>Euteleostomi</taxon>
        <taxon>Actinopterygii</taxon>
        <taxon>Neopterygii</taxon>
        <taxon>Teleostei</taxon>
        <taxon>Anguilliformes</taxon>
        <taxon>Anguillidae</taxon>
        <taxon>Anguilla</taxon>
    </lineage>
</organism>
<reference evidence="1" key="2">
    <citation type="journal article" date="2015" name="Fish Shellfish Immunol.">
        <title>Early steps in the European eel (Anguilla anguilla)-Vibrio vulnificus interaction in the gills: Role of the RtxA13 toxin.</title>
        <authorList>
            <person name="Callol A."/>
            <person name="Pajuelo D."/>
            <person name="Ebbesson L."/>
            <person name="Teles M."/>
            <person name="MacKenzie S."/>
            <person name="Amaro C."/>
        </authorList>
    </citation>
    <scope>NUCLEOTIDE SEQUENCE</scope>
</reference>
<dbReference type="EMBL" id="GBXM01022486">
    <property type="protein sequence ID" value="JAH86091.1"/>
    <property type="molecule type" value="Transcribed_RNA"/>
</dbReference>
<sequence length="100" mass="11496">MYVFQIYVAIELIVCTGLSVKPKFLCVFEPVPVCLPEIVQEHARTSSSSFVLFCEAVCTFLCHSCRLNLRSEGDRSMKIKFERKTWEETAKISWHFEGIG</sequence>
<name>A0A0E9W6Z6_ANGAN</name>
<proteinExistence type="predicted"/>
<evidence type="ECO:0000313" key="1">
    <source>
        <dbReference type="EMBL" id="JAH86091.1"/>
    </source>
</evidence>
<reference evidence="1" key="1">
    <citation type="submission" date="2014-11" db="EMBL/GenBank/DDBJ databases">
        <authorList>
            <person name="Amaro Gonzalez C."/>
        </authorList>
    </citation>
    <scope>NUCLEOTIDE SEQUENCE</scope>
</reference>
<accession>A0A0E9W6Z6</accession>